<dbReference type="SUPFAM" id="SSF56935">
    <property type="entry name" value="Porins"/>
    <property type="match status" value="1"/>
</dbReference>
<evidence type="ECO:0000313" key="13">
    <source>
        <dbReference type="EMBL" id="AWB66399.1"/>
    </source>
</evidence>
<evidence type="ECO:0000259" key="11">
    <source>
        <dbReference type="Pfam" id="PF00593"/>
    </source>
</evidence>
<evidence type="ECO:0000256" key="10">
    <source>
        <dbReference type="SAM" id="SignalP"/>
    </source>
</evidence>
<dbReference type="InterPro" id="IPR010104">
    <property type="entry name" value="TonB_rcpt_bac"/>
</dbReference>
<keyword evidence="6 8" id="KW-0472">Membrane</keyword>
<dbReference type="PROSITE" id="PS52016">
    <property type="entry name" value="TONB_DEPENDENT_REC_3"/>
    <property type="match status" value="1"/>
</dbReference>
<reference evidence="13 14" key="1">
    <citation type="submission" date="2018-01" db="EMBL/GenBank/DDBJ databases">
        <title>Genome sequence of a Cantenovulum-like bacteria.</title>
        <authorList>
            <person name="Tan W.R."/>
            <person name="Lau N.-S."/>
            <person name="Go F."/>
            <person name="Amirul A.-A.A."/>
        </authorList>
    </citation>
    <scope>NUCLEOTIDE SEQUENCE [LARGE SCALE GENOMIC DNA]</scope>
    <source>
        <strain evidence="13 14">CCB-QB4</strain>
    </source>
</reference>
<dbReference type="InterPro" id="IPR012910">
    <property type="entry name" value="Plug_dom"/>
</dbReference>
<evidence type="ECO:0000313" key="14">
    <source>
        <dbReference type="Proteomes" id="UP000244441"/>
    </source>
</evidence>
<dbReference type="RefSeq" id="WP_108602462.1">
    <property type="nucleotide sequence ID" value="NZ_CP026604.1"/>
</dbReference>
<evidence type="ECO:0000256" key="2">
    <source>
        <dbReference type="ARBA" id="ARBA00022448"/>
    </source>
</evidence>
<dbReference type="Proteomes" id="UP000244441">
    <property type="component" value="Chromosome"/>
</dbReference>
<dbReference type="GO" id="GO:0009279">
    <property type="term" value="C:cell outer membrane"/>
    <property type="evidence" value="ECO:0007669"/>
    <property type="project" value="UniProtKB-SubCell"/>
</dbReference>
<dbReference type="EMBL" id="CP026604">
    <property type="protein sequence ID" value="AWB66399.1"/>
    <property type="molecule type" value="Genomic_DNA"/>
</dbReference>
<evidence type="ECO:0000256" key="9">
    <source>
        <dbReference type="RuleBase" id="RU003357"/>
    </source>
</evidence>
<dbReference type="Pfam" id="PF13715">
    <property type="entry name" value="CarbopepD_reg_2"/>
    <property type="match status" value="1"/>
</dbReference>
<dbReference type="PANTHER" id="PTHR40980:SF4">
    <property type="entry name" value="TONB-DEPENDENT RECEPTOR-LIKE BETA-BARREL DOMAIN-CONTAINING PROTEIN"/>
    <property type="match status" value="1"/>
</dbReference>
<keyword evidence="4 8" id="KW-0812">Transmembrane</keyword>
<keyword evidence="5 9" id="KW-0798">TonB box</keyword>
<dbReference type="CDD" id="cd01347">
    <property type="entry name" value="ligand_gated_channel"/>
    <property type="match status" value="1"/>
</dbReference>
<comment type="subcellular location">
    <subcellularLocation>
        <location evidence="1 8">Cell outer membrane</location>
        <topology evidence="1 8">Multi-pass membrane protein</topology>
    </subcellularLocation>
</comment>
<feature type="domain" description="TonB-dependent receptor-like beta-barrel" evidence="11">
    <location>
        <begin position="459"/>
        <end position="864"/>
    </location>
</feature>
<dbReference type="AlphaFoldDB" id="A0A2S0VQC4"/>
<dbReference type="SUPFAM" id="SSF49452">
    <property type="entry name" value="Starch-binding domain-like"/>
    <property type="match status" value="1"/>
</dbReference>
<dbReference type="InterPro" id="IPR039426">
    <property type="entry name" value="TonB-dep_rcpt-like"/>
</dbReference>
<evidence type="ECO:0000256" key="4">
    <source>
        <dbReference type="ARBA" id="ARBA00022692"/>
    </source>
</evidence>
<dbReference type="InterPro" id="IPR013784">
    <property type="entry name" value="Carb-bd-like_fold"/>
</dbReference>
<keyword evidence="3 8" id="KW-1134">Transmembrane beta strand</keyword>
<protein>
    <submittedName>
        <fullName evidence="13">TonB-dependent receptor</fullName>
    </submittedName>
</protein>
<gene>
    <name evidence="13" type="ORF">C2869_08140</name>
</gene>
<evidence type="ECO:0000256" key="3">
    <source>
        <dbReference type="ARBA" id="ARBA00022452"/>
    </source>
</evidence>
<proteinExistence type="inferred from homology"/>
<accession>A0A2S0VQC4</accession>
<keyword evidence="13" id="KW-0675">Receptor</keyword>
<dbReference type="PANTHER" id="PTHR40980">
    <property type="entry name" value="PLUG DOMAIN-CONTAINING PROTEIN"/>
    <property type="match status" value="1"/>
</dbReference>
<evidence type="ECO:0000256" key="6">
    <source>
        <dbReference type="ARBA" id="ARBA00023136"/>
    </source>
</evidence>
<dbReference type="InterPro" id="IPR036942">
    <property type="entry name" value="Beta-barrel_TonB_sf"/>
</dbReference>
<keyword evidence="7 8" id="KW-0998">Cell outer membrane</keyword>
<dbReference type="InterPro" id="IPR037066">
    <property type="entry name" value="Plug_dom_sf"/>
</dbReference>
<dbReference type="InterPro" id="IPR000531">
    <property type="entry name" value="Beta-barrel_TonB"/>
</dbReference>
<dbReference type="NCBIfam" id="TIGR01782">
    <property type="entry name" value="TonB-Xanth-Caul"/>
    <property type="match status" value="1"/>
</dbReference>
<feature type="chain" id="PRO_5015769819" evidence="10">
    <location>
        <begin position="31"/>
        <end position="916"/>
    </location>
</feature>
<evidence type="ECO:0000256" key="1">
    <source>
        <dbReference type="ARBA" id="ARBA00004571"/>
    </source>
</evidence>
<dbReference type="Gene3D" id="2.40.170.20">
    <property type="entry name" value="TonB-dependent receptor, beta-barrel domain"/>
    <property type="match status" value="1"/>
</dbReference>
<feature type="domain" description="TonB-dependent receptor plug" evidence="12">
    <location>
        <begin position="137"/>
        <end position="237"/>
    </location>
</feature>
<dbReference type="Pfam" id="PF07715">
    <property type="entry name" value="Plug"/>
    <property type="match status" value="1"/>
</dbReference>
<dbReference type="Gene3D" id="2.60.40.1120">
    <property type="entry name" value="Carboxypeptidase-like, regulatory domain"/>
    <property type="match status" value="1"/>
</dbReference>
<dbReference type="KEGG" id="cate:C2869_08140"/>
<evidence type="ECO:0000256" key="7">
    <source>
        <dbReference type="ARBA" id="ARBA00023237"/>
    </source>
</evidence>
<evidence type="ECO:0000256" key="8">
    <source>
        <dbReference type="PROSITE-ProRule" id="PRU01360"/>
    </source>
</evidence>
<organism evidence="13 14">
    <name type="scientific">Saccharobesus litoralis</name>
    <dbReference type="NCBI Taxonomy" id="2172099"/>
    <lineage>
        <taxon>Bacteria</taxon>
        <taxon>Pseudomonadati</taxon>
        <taxon>Pseudomonadota</taxon>
        <taxon>Gammaproteobacteria</taxon>
        <taxon>Alteromonadales</taxon>
        <taxon>Alteromonadaceae</taxon>
        <taxon>Saccharobesus</taxon>
    </lineage>
</organism>
<feature type="signal peptide" evidence="10">
    <location>
        <begin position="1"/>
        <end position="30"/>
    </location>
</feature>
<name>A0A2S0VQC4_9ALTE</name>
<dbReference type="Gene3D" id="2.170.130.10">
    <property type="entry name" value="TonB-dependent receptor, plug domain"/>
    <property type="match status" value="1"/>
</dbReference>
<evidence type="ECO:0000259" key="12">
    <source>
        <dbReference type="Pfam" id="PF07715"/>
    </source>
</evidence>
<dbReference type="OrthoDB" id="8727862at2"/>
<dbReference type="GO" id="GO:0030246">
    <property type="term" value="F:carbohydrate binding"/>
    <property type="evidence" value="ECO:0007669"/>
    <property type="project" value="InterPro"/>
</dbReference>
<dbReference type="Pfam" id="PF00593">
    <property type="entry name" value="TonB_dep_Rec_b-barrel"/>
    <property type="match status" value="1"/>
</dbReference>
<evidence type="ECO:0000256" key="5">
    <source>
        <dbReference type="ARBA" id="ARBA00023077"/>
    </source>
</evidence>
<keyword evidence="10" id="KW-0732">Signal</keyword>
<keyword evidence="14" id="KW-1185">Reference proteome</keyword>
<sequence>MLGNHQLKFKIAPIAAACGLAMLSAPTLSAEVQGRITDVNNKVYFEGALVELKELQRKQVSQRDGSFRFNNVADGDYTLVITYLGTEPQEYSVSVKNDQFTSRTFTIGSREEAMEEVLVLGMAASQANALNRQKNASNLKTIVSADSVGQFPDQNVAEALQRLPGMFVQRDQGEGRFVGIRGIDPNLNNLTINGANIPSPEAGVRSVAMDVIPSELIEGLEVSKTVTPDMDADAIGGSIDVKSLSGFDREGQSFSATVQTSYNEQTEQSSPKLSGSFTDIIDLGDSQLGVAAAASWFKRDFGSHNMETDGGWADTEFGENEDEAFGAAEIEQRSYRVTRERAGLALNLDLHTSATDKYYLRTLFSRFSDDEFRLRNEYKFEDGTLVNADATSASVTAATMDRDVKDRLEEQEINSVVFGGENQLDNWLVEYNLGYSLSTEKEPGRIDTSFEGEDIDMTYQAGQVPVLTQSANGHDLSNFVLDGFETTDGESEDKEFSVKVDLSRDFIFNNYNGEFKFGGKLRQRSKFYDVAVNIYEEDLPEVSAEQFAAVAPTWSLGNFGPGLSREAIRQFYNSNINTTHLTAEDSLIESKGQSYASDEDIFASYAMVTMDIDQWQVVAGLRYESTEFSTQGNKVGADYTDSDSDGDVEDIVALPWVVDKEYSHLLPSLNIRYDVSDKLVTRFAYTKTIARPSFSDSAAFQIIENDDGELIAEVGNPNLDPFESTNIDFSVEYYPGHIGVLSAGYFIKDIDNFILAAEVEDNGQWDQFEEVTQPVNGGSASISGVELAWAKEFDLGLLVAANATFTDADEQIPSQSDTVANFTLGYENNTISTRLTLSHKSEAFVEEDNDANVYEDTHQQLDFNFKVYLSESSLVYFNAINITDEPYYFYHGASQYNYQYETYGSTFELGFTYNSF</sequence>
<keyword evidence="2 8" id="KW-0813">Transport</keyword>
<comment type="similarity">
    <text evidence="8 9">Belongs to the TonB-dependent receptor family.</text>
</comment>